<dbReference type="GeneID" id="41960327"/>
<keyword evidence="1" id="KW-1185">Reference proteome</keyword>
<sequence>MATVSVSTPVAGLHKAPTLADLERSRMLYNALPDDENQPHVSATVLDHLRDLIDKHDVKYKFGMHLIHGHLEVEPGQVMLGKPMTKINACWTRPVKVERVDQEHVHGHVFILDSDGQFMPYEYRQGAPPPMAPGDSAFVDSVKEYLVREGLGRLIGIQLLQHTLDSNESGDMLEFVLSDNHGTVMMDSRITKSYKAYRTTGWAVDHQAGISELSGAESHAATKAGPHKVFISGKGLPQVEGPVDEGDVILALRRAEVID</sequence>
<dbReference type="RefSeq" id="XP_030982069.1">
    <property type="nucleotide sequence ID" value="XM_031125418.1"/>
</dbReference>
<dbReference type="KEGG" id="pgri:PgNI_05386"/>
<dbReference type="AlphaFoldDB" id="A0A6P8B4X9"/>
<reference evidence="1 2" key="1">
    <citation type="journal article" date="2019" name="Mol. Biol. Evol.">
        <title>Blast fungal genomes show frequent chromosomal changes, gene gains and losses, and effector gene turnover.</title>
        <authorList>
            <person name="Gomez Luciano L.B."/>
            <person name="Jason Tsai I."/>
            <person name="Chuma I."/>
            <person name="Tosa Y."/>
            <person name="Chen Y.H."/>
            <person name="Li J.Y."/>
            <person name="Li M.Y."/>
            <person name="Jade Lu M.Y."/>
            <person name="Nakayashiki H."/>
            <person name="Li W.H."/>
        </authorList>
    </citation>
    <scope>NUCLEOTIDE SEQUENCE [LARGE SCALE GENOMIC DNA]</scope>
    <source>
        <strain evidence="1 2">NI907</strain>
    </source>
</reference>
<evidence type="ECO:0000313" key="2">
    <source>
        <dbReference type="RefSeq" id="XP_030982069.1"/>
    </source>
</evidence>
<reference evidence="2" key="3">
    <citation type="submission" date="2025-08" db="UniProtKB">
        <authorList>
            <consortium name="RefSeq"/>
        </authorList>
    </citation>
    <scope>IDENTIFICATION</scope>
    <source>
        <strain evidence="2">NI907</strain>
    </source>
</reference>
<proteinExistence type="predicted"/>
<reference evidence="2" key="2">
    <citation type="submission" date="2019-10" db="EMBL/GenBank/DDBJ databases">
        <authorList>
            <consortium name="NCBI Genome Project"/>
        </authorList>
    </citation>
    <scope>NUCLEOTIDE SEQUENCE</scope>
    <source>
        <strain evidence="2">NI907</strain>
    </source>
</reference>
<organism evidence="1 2">
    <name type="scientific">Pyricularia grisea</name>
    <name type="common">Crabgrass-specific blast fungus</name>
    <name type="synonym">Magnaporthe grisea</name>
    <dbReference type="NCBI Taxonomy" id="148305"/>
    <lineage>
        <taxon>Eukaryota</taxon>
        <taxon>Fungi</taxon>
        <taxon>Dikarya</taxon>
        <taxon>Ascomycota</taxon>
        <taxon>Pezizomycotina</taxon>
        <taxon>Sordariomycetes</taxon>
        <taxon>Sordariomycetidae</taxon>
        <taxon>Magnaporthales</taxon>
        <taxon>Pyriculariaceae</taxon>
        <taxon>Pyricularia</taxon>
    </lineage>
</organism>
<protein>
    <submittedName>
        <fullName evidence="2">Uncharacterized protein</fullName>
    </submittedName>
</protein>
<evidence type="ECO:0000313" key="1">
    <source>
        <dbReference type="Proteomes" id="UP000515153"/>
    </source>
</evidence>
<name>A0A6P8B4X9_PYRGI</name>
<accession>A0A6P8B4X9</accession>
<dbReference type="Proteomes" id="UP000515153">
    <property type="component" value="Chromosome I"/>
</dbReference>
<gene>
    <name evidence="2" type="ORF">PgNI_05386</name>
</gene>